<dbReference type="SUPFAM" id="SSF51430">
    <property type="entry name" value="NAD(P)-linked oxidoreductase"/>
    <property type="match status" value="1"/>
</dbReference>
<protein>
    <recommendedName>
        <fullName evidence="1">NADP-dependent oxidoreductase domain-containing protein</fullName>
    </recommendedName>
</protein>
<dbReference type="PANTHER" id="PTHR43312:SF1">
    <property type="entry name" value="NADP-DEPENDENT OXIDOREDUCTASE DOMAIN-CONTAINING PROTEIN"/>
    <property type="match status" value="1"/>
</dbReference>
<name>A0A383EEY1_9ZZZZ</name>
<feature type="non-terminal residue" evidence="2">
    <location>
        <position position="1"/>
    </location>
</feature>
<feature type="domain" description="NADP-dependent oxidoreductase" evidence="1">
    <location>
        <begin position="20"/>
        <end position="194"/>
    </location>
</feature>
<organism evidence="2">
    <name type="scientific">marine metagenome</name>
    <dbReference type="NCBI Taxonomy" id="408172"/>
    <lineage>
        <taxon>unclassified sequences</taxon>
        <taxon>metagenomes</taxon>
        <taxon>ecological metagenomes</taxon>
    </lineage>
</organism>
<evidence type="ECO:0000259" key="1">
    <source>
        <dbReference type="Pfam" id="PF00248"/>
    </source>
</evidence>
<dbReference type="PANTHER" id="PTHR43312">
    <property type="entry name" value="D-THREO-ALDOSE 1-DEHYDROGENASE"/>
    <property type="match status" value="1"/>
</dbReference>
<proteinExistence type="predicted"/>
<gene>
    <name evidence="2" type="ORF">METZ01_LOCUS507847</name>
</gene>
<accession>A0A383EEY1</accession>
<dbReference type="InterPro" id="IPR036812">
    <property type="entry name" value="NAD(P)_OxRdtase_dom_sf"/>
</dbReference>
<dbReference type="CDD" id="cd19097">
    <property type="entry name" value="AKR_unchar"/>
    <property type="match status" value="1"/>
</dbReference>
<reference evidence="2" key="1">
    <citation type="submission" date="2018-05" db="EMBL/GenBank/DDBJ databases">
        <authorList>
            <person name="Lanie J.A."/>
            <person name="Ng W.-L."/>
            <person name="Kazmierczak K.M."/>
            <person name="Andrzejewski T.M."/>
            <person name="Davidsen T.M."/>
            <person name="Wayne K.J."/>
            <person name="Tettelin H."/>
            <person name="Glass J.I."/>
            <person name="Rusch D."/>
            <person name="Podicherti R."/>
            <person name="Tsui H.-C.T."/>
            <person name="Winkler M.E."/>
        </authorList>
    </citation>
    <scope>NUCLEOTIDE SEQUENCE</scope>
</reference>
<dbReference type="AlphaFoldDB" id="A0A383EEY1"/>
<sequence length="220" mass="24869">KLPEIPNTCTDIGSWVKVSAMGSISKLGVSRLNGLLLHHPQQLLGPHGETLYKTLIEIKKQGQVEKIGVSIYGPEELDALWPHYQFDLVQAPLNILDHRMITTGWLARLYQSGTEVHVRSVFLQGLLLMDAQSRPKKFNQWQPLWDKWHNWLVDSKSTPLRACLGFAQSQSEISRIVIGVDSLQHLKEIIAASNRDSMAFPESLACEDETLINPAKWKKL</sequence>
<dbReference type="EMBL" id="UINC01225086">
    <property type="protein sequence ID" value="SVE54993.1"/>
    <property type="molecule type" value="Genomic_DNA"/>
</dbReference>
<dbReference type="Gene3D" id="3.20.20.100">
    <property type="entry name" value="NADP-dependent oxidoreductase domain"/>
    <property type="match status" value="1"/>
</dbReference>
<dbReference type="Pfam" id="PF00248">
    <property type="entry name" value="Aldo_ket_red"/>
    <property type="match status" value="1"/>
</dbReference>
<dbReference type="InterPro" id="IPR023210">
    <property type="entry name" value="NADP_OxRdtase_dom"/>
</dbReference>
<evidence type="ECO:0000313" key="2">
    <source>
        <dbReference type="EMBL" id="SVE54993.1"/>
    </source>
</evidence>
<dbReference type="InterPro" id="IPR053135">
    <property type="entry name" value="AKR2_Oxidoreductase"/>
</dbReference>